<proteinExistence type="predicted"/>
<organism evidence="3 4">
    <name type="scientific">Colletotrichum incanum</name>
    <name type="common">Soybean anthracnose fungus</name>
    <dbReference type="NCBI Taxonomy" id="1573173"/>
    <lineage>
        <taxon>Eukaryota</taxon>
        <taxon>Fungi</taxon>
        <taxon>Dikarya</taxon>
        <taxon>Ascomycota</taxon>
        <taxon>Pezizomycotina</taxon>
        <taxon>Sordariomycetes</taxon>
        <taxon>Hypocreomycetidae</taxon>
        <taxon>Glomerellales</taxon>
        <taxon>Glomerellaceae</taxon>
        <taxon>Colletotrichum</taxon>
        <taxon>Colletotrichum spaethianum species complex</taxon>
    </lineage>
</organism>
<dbReference type="Pfam" id="PF05225">
    <property type="entry name" value="HTH_psq"/>
    <property type="match status" value="1"/>
</dbReference>
<dbReference type="InterPro" id="IPR007889">
    <property type="entry name" value="HTH_Psq"/>
</dbReference>
<dbReference type="GO" id="GO:0003677">
    <property type="term" value="F:DNA binding"/>
    <property type="evidence" value="ECO:0007669"/>
    <property type="project" value="InterPro"/>
</dbReference>
<feature type="domain" description="HTH psq-type" evidence="2">
    <location>
        <begin position="40"/>
        <end position="64"/>
    </location>
</feature>
<sequence>MPHLQHQHLTFNYRNISSPHPTNLLFFVHTLHSPMVQYSEGELDQALEAIANGTSIHKASHLYGSPSQPSRTASEPPDWCPGKGISADLRLAPTHQQVKELAQRILHALGDTEPLGN</sequence>
<dbReference type="Proteomes" id="UP000076584">
    <property type="component" value="Unassembled WGS sequence"/>
</dbReference>
<evidence type="ECO:0000313" key="3">
    <source>
        <dbReference type="EMBL" id="KZL63101.1"/>
    </source>
</evidence>
<gene>
    <name evidence="3" type="ORF">CI238_12804</name>
</gene>
<evidence type="ECO:0000259" key="2">
    <source>
        <dbReference type="Pfam" id="PF05225"/>
    </source>
</evidence>
<keyword evidence="4" id="KW-1185">Reference proteome</keyword>
<evidence type="ECO:0000256" key="1">
    <source>
        <dbReference type="SAM" id="MobiDB-lite"/>
    </source>
</evidence>
<feature type="region of interest" description="Disordered" evidence="1">
    <location>
        <begin position="59"/>
        <end position="85"/>
    </location>
</feature>
<comment type="caution">
    <text evidence="3">The sequence shown here is derived from an EMBL/GenBank/DDBJ whole genome shotgun (WGS) entry which is preliminary data.</text>
</comment>
<dbReference type="EMBL" id="LFIW01002887">
    <property type="protein sequence ID" value="KZL63101.1"/>
    <property type="molecule type" value="Genomic_DNA"/>
</dbReference>
<dbReference type="AlphaFoldDB" id="A0A166L4Q1"/>
<accession>A0A166L4Q1</accession>
<reference evidence="3 4" key="1">
    <citation type="submission" date="2015-06" db="EMBL/GenBank/DDBJ databases">
        <title>Survival trade-offs in plant roots during colonization by closely related pathogenic and mutualistic fungi.</title>
        <authorList>
            <person name="Hacquard S."/>
            <person name="Kracher B."/>
            <person name="Hiruma K."/>
            <person name="Weinman A."/>
            <person name="Muench P."/>
            <person name="Garrido Oter R."/>
            <person name="Ver Loren van Themaat E."/>
            <person name="Dallerey J.-F."/>
            <person name="Damm U."/>
            <person name="Henrissat B."/>
            <person name="Lespinet O."/>
            <person name="Thon M."/>
            <person name="Kemen E."/>
            <person name="McHardy A.C."/>
            <person name="Schulze-Lefert P."/>
            <person name="O'Connell R.J."/>
        </authorList>
    </citation>
    <scope>NUCLEOTIDE SEQUENCE [LARGE SCALE GENOMIC DNA]</scope>
    <source>
        <strain evidence="3 4">MAFF 238704</strain>
    </source>
</reference>
<name>A0A166L4Q1_COLIC</name>
<evidence type="ECO:0000313" key="4">
    <source>
        <dbReference type="Proteomes" id="UP000076584"/>
    </source>
</evidence>
<protein>
    <submittedName>
        <fullName evidence="3">Transposase</fullName>
    </submittedName>
</protein>